<feature type="compositionally biased region" description="Polar residues" evidence="6">
    <location>
        <begin position="303"/>
        <end position="313"/>
    </location>
</feature>
<proteinExistence type="inferred from homology"/>
<reference evidence="9" key="1">
    <citation type="submission" date="2016-10" db="EMBL/GenBank/DDBJ databases">
        <authorList>
            <person name="Varghese N."/>
            <person name="Submissions S."/>
        </authorList>
    </citation>
    <scope>NUCLEOTIDE SEQUENCE [LARGE SCALE GENOMIC DNA]</scope>
    <source>
        <strain evidence="9">CGMCC 1.11101</strain>
    </source>
</reference>
<keyword evidence="4 8" id="KW-0418">Kinase</keyword>
<dbReference type="InterPro" id="IPR011611">
    <property type="entry name" value="PfkB_dom"/>
</dbReference>
<dbReference type="InterPro" id="IPR050306">
    <property type="entry name" value="PfkB_Carbo_kinase"/>
</dbReference>
<dbReference type="PANTHER" id="PTHR43085">
    <property type="entry name" value="HEXOKINASE FAMILY MEMBER"/>
    <property type="match status" value="1"/>
</dbReference>
<dbReference type="InterPro" id="IPR029056">
    <property type="entry name" value="Ribokinase-like"/>
</dbReference>
<keyword evidence="9" id="KW-1185">Reference proteome</keyword>
<dbReference type="PROSITE" id="PS00583">
    <property type="entry name" value="PFKB_KINASES_1"/>
    <property type="match status" value="1"/>
</dbReference>
<dbReference type="EMBL" id="FOVM01000006">
    <property type="protein sequence ID" value="SFN85575.1"/>
    <property type="molecule type" value="Genomic_DNA"/>
</dbReference>
<dbReference type="Proteomes" id="UP000198867">
    <property type="component" value="Unassembled WGS sequence"/>
</dbReference>
<keyword evidence="3" id="KW-0547">Nucleotide-binding</keyword>
<gene>
    <name evidence="8" type="ORF">SAMN05216219_2390</name>
</gene>
<evidence type="ECO:0000256" key="6">
    <source>
        <dbReference type="SAM" id="MobiDB-lite"/>
    </source>
</evidence>
<organism evidence="8 9">
    <name type="scientific">Mycetocola miduiensis</name>
    <dbReference type="NCBI Taxonomy" id="995034"/>
    <lineage>
        <taxon>Bacteria</taxon>
        <taxon>Bacillati</taxon>
        <taxon>Actinomycetota</taxon>
        <taxon>Actinomycetes</taxon>
        <taxon>Micrococcales</taxon>
        <taxon>Microbacteriaceae</taxon>
        <taxon>Mycetocola</taxon>
    </lineage>
</organism>
<keyword evidence="2" id="KW-0808">Transferase</keyword>
<protein>
    <submittedName>
        <fullName evidence="8">Fructokinase</fullName>
    </submittedName>
</protein>
<accession>A0A1I5CEW2</accession>
<evidence type="ECO:0000256" key="4">
    <source>
        <dbReference type="ARBA" id="ARBA00022777"/>
    </source>
</evidence>
<dbReference type="PROSITE" id="PS00584">
    <property type="entry name" value="PFKB_KINASES_2"/>
    <property type="match status" value="1"/>
</dbReference>
<dbReference type="CDD" id="cd01167">
    <property type="entry name" value="bac_FRK"/>
    <property type="match status" value="1"/>
</dbReference>
<evidence type="ECO:0000256" key="3">
    <source>
        <dbReference type="ARBA" id="ARBA00022741"/>
    </source>
</evidence>
<evidence type="ECO:0000256" key="5">
    <source>
        <dbReference type="ARBA" id="ARBA00022840"/>
    </source>
</evidence>
<feature type="region of interest" description="Disordered" evidence="6">
    <location>
        <begin position="287"/>
        <end position="313"/>
    </location>
</feature>
<dbReference type="GO" id="GO:0016301">
    <property type="term" value="F:kinase activity"/>
    <property type="evidence" value="ECO:0007669"/>
    <property type="project" value="UniProtKB-KW"/>
</dbReference>
<evidence type="ECO:0000313" key="8">
    <source>
        <dbReference type="EMBL" id="SFN85575.1"/>
    </source>
</evidence>
<evidence type="ECO:0000313" key="9">
    <source>
        <dbReference type="Proteomes" id="UP000198867"/>
    </source>
</evidence>
<dbReference type="GO" id="GO:0005524">
    <property type="term" value="F:ATP binding"/>
    <property type="evidence" value="ECO:0007669"/>
    <property type="project" value="UniProtKB-KW"/>
</dbReference>
<dbReference type="Pfam" id="PF00294">
    <property type="entry name" value="PfkB"/>
    <property type="match status" value="1"/>
</dbReference>
<dbReference type="RefSeq" id="WP_090711742.1">
    <property type="nucleotide sequence ID" value="NZ_FOVM01000006.1"/>
</dbReference>
<dbReference type="STRING" id="995034.SAMN05216219_2390"/>
<comment type="similarity">
    <text evidence="1">Belongs to the carbohydrate kinase PfkB family.</text>
</comment>
<evidence type="ECO:0000259" key="7">
    <source>
        <dbReference type="Pfam" id="PF00294"/>
    </source>
</evidence>
<dbReference type="AlphaFoldDB" id="A0A1I5CEW2"/>
<feature type="domain" description="Carbohydrate kinase PfkB" evidence="7">
    <location>
        <begin position="13"/>
        <end position="292"/>
    </location>
</feature>
<keyword evidence="5" id="KW-0067">ATP-binding</keyword>
<dbReference type="OrthoDB" id="9795789at2"/>
<sequence length="313" mass="32963">MSFRTDPATAGDVLVLGETVIDIVDRDGVQTEHVGGSPANVAVSLARLGHRVRLVTDIGDDERGQRARVHFRESHVQVTSGERGRTPTAIARIQADGSAEYTFDITWDPPVPELDRAVHVHTGSIAAFLSPGAETVRNFLESLPFGVTSSLDPNIRPALIGSHAEALHTFETLAAVCTVVKLSDEDARWLYPAVDPAEVVDRLLELGVRLAVVTRGADGLLVASRLARLEVPAATIAVADTIGSGDSAMGAIIDEFVRAGLESLTEASLRRIGTWAATVAGVTTSRAGANPPWRRELLGDSGVGQSPDGSSSA</sequence>
<evidence type="ECO:0000256" key="2">
    <source>
        <dbReference type="ARBA" id="ARBA00022679"/>
    </source>
</evidence>
<evidence type="ECO:0000256" key="1">
    <source>
        <dbReference type="ARBA" id="ARBA00010688"/>
    </source>
</evidence>
<dbReference type="Gene3D" id="3.40.1190.20">
    <property type="match status" value="1"/>
</dbReference>
<dbReference type="InterPro" id="IPR002173">
    <property type="entry name" value="Carboh/pur_kinase_PfkB_CS"/>
</dbReference>
<dbReference type="SUPFAM" id="SSF53613">
    <property type="entry name" value="Ribokinase-like"/>
    <property type="match status" value="1"/>
</dbReference>
<dbReference type="PANTHER" id="PTHR43085:SF1">
    <property type="entry name" value="PSEUDOURIDINE KINASE-RELATED"/>
    <property type="match status" value="1"/>
</dbReference>
<name>A0A1I5CEW2_9MICO</name>